<comment type="caution">
    <text evidence="3">Lacks conserved residue(s) required for the propagation of feature annotation.</text>
</comment>
<accession>A0ABU7B8N3</accession>
<dbReference type="Proteomes" id="UP001345963">
    <property type="component" value="Unassembled WGS sequence"/>
</dbReference>
<dbReference type="EMBL" id="JAHUTI010044699">
    <property type="protein sequence ID" value="MED6246806.1"/>
    <property type="molecule type" value="Genomic_DNA"/>
</dbReference>
<dbReference type="PROSITE" id="PS50026">
    <property type="entry name" value="EGF_3"/>
    <property type="match status" value="1"/>
</dbReference>
<organism evidence="6 7">
    <name type="scientific">Ataeniobius toweri</name>
    <dbReference type="NCBI Taxonomy" id="208326"/>
    <lineage>
        <taxon>Eukaryota</taxon>
        <taxon>Metazoa</taxon>
        <taxon>Chordata</taxon>
        <taxon>Craniata</taxon>
        <taxon>Vertebrata</taxon>
        <taxon>Euteleostomi</taxon>
        <taxon>Actinopterygii</taxon>
        <taxon>Neopterygii</taxon>
        <taxon>Teleostei</taxon>
        <taxon>Neoteleostei</taxon>
        <taxon>Acanthomorphata</taxon>
        <taxon>Ovalentaria</taxon>
        <taxon>Atherinomorphae</taxon>
        <taxon>Cyprinodontiformes</taxon>
        <taxon>Goodeidae</taxon>
        <taxon>Ataeniobius</taxon>
    </lineage>
</organism>
<evidence type="ECO:0000256" key="1">
    <source>
        <dbReference type="ARBA" id="ARBA00023157"/>
    </source>
</evidence>
<evidence type="ECO:0000313" key="7">
    <source>
        <dbReference type="Proteomes" id="UP001345963"/>
    </source>
</evidence>
<dbReference type="InterPro" id="IPR001846">
    <property type="entry name" value="VWF_type-D"/>
</dbReference>
<proteinExistence type="predicted"/>
<keyword evidence="1 3" id="KW-1015">Disulfide bond</keyword>
<dbReference type="PANTHER" id="PTHR11339:SF228">
    <property type="entry name" value="OTOGELIN"/>
    <property type="match status" value="1"/>
</dbReference>
<dbReference type="Pfam" id="PF00094">
    <property type="entry name" value="VWD"/>
    <property type="match status" value="1"/>
</dbReference>
<evidence type="ECO:0000259" key="4">
    <source>
        <dbReference type="PROSITE" id="PS50026"/>
    </source>
</evidence>
<evidence type="ECO:0000259" key="5">
    <source>
        <dbReference type="PROSITE" id="PS51233"/>
    </source>
</evidence>
<comment type="caution">
    <text evidence="6">The sequence shown here is derived from an EMBL/GenBank/DDBJ whole genome shotgun (WGS) entry which is preliminary data.</text>
</comment>
<keyword evidence="2" id="KW-0325">Glycoprotein</keyword>
<feature type="disulfide bond" evidence="3">
    <location>
        <begin position="15"/>
        <end position="25"/>
    </location>
</feature>
<keyword evidence="3" id="KW-0245">EGF-like domain</keyword>
<feature type="domain" description="EGF-like" evidence="4">
    <location>
        <begin position="11"/>
        <end position="44"/>
    </location>
</feature>
<evidence type="ECO:0000256" key="3">
    <source>
        <dbReference type="PROSITE-ProRule" id="PRU00076"/>
    </source>
</evidence>
<evidence type="ECO:0000256" key="2">
    <source>
        <dbReference type="ARBA" id="ARBA00023180"/>
    </source>
</evidence>
<sequence length="122" mass="13649">MVIPLFYHSLSGEPCEYPCLNGGQCILSESCDCSLFQATGHRCQTVPNLGFEREMTCRTWGQYNFETFDGLYFYFPGRCTYTLLKDCEETTQASIVVQMGKLSAQLGLDSASISPSLRKDCP</sequence>
<keyword evidence="7" id="KW-1185">Reference proteome</keyword>
<dbReference type="Pfam" id="PF25961">
    <property type="entry name" value="OTOGL_N"/>
    <property type="match status" value="1"/>
</dbReference>
<feature type="domain" description="VWFD" evidence="5">
    <location>
        <begin position="55"/>
        <end position="122"/>
    </location>
</feature>
<gene>
    <name evidence="6" type="ORF">ATANTOWER_023892</name>
</gene>
<dbReference type="InterPro" id="IPR050780">
    <property type="entry name" value="Mucin_vWF_Thrombospondin_sf"/>
</dbReference>
<dbReference type="InterPro" id="IPR058754">
    <property type="entry name" value="OTOGL-like_N"/>
</dbReference>
<dbReference type="PROSITE" id="PS51233">
    <property type="entry name" value="VWFD"/>
    <property type="match status" value="1"/>
</dbReference>
<dbReference type="PANTHER" id="PTHR11339">
    <property type="entry name" value="EXTRACELLULAR MATRIX GLYCOPROTEIN RELATED"/>
    <property type="match status" value="1"/>
</dbReference>
<protein>
    <submittedName>
        <fullName evidence="6">Uncharacterized protein</fullName>
    </submittedName>
</protein>
<name>A0ABU7B8N3_9TELE</name>
<evidence type="ECO:0000313" key="6">
    <source>
        <dbReference type="EMBL" id="MED6246806.1"/>
    </source>
</evidence>
<dbReference type="InterPro" id="IPR000742">
    <property type="entry name" value="EGF"/>
</dbReference>
<reference evidence="6 7" key="1">
    <citation type="submission" date="2021-07" db="EMBL/GenBank/DDBJ databases">
        <authorList>
            <person name="Palmer J.M."/>
        </authorList>
    </citation>
    <scope>NUCLEOTIDE SEQUENCE [LARGE SCALE GENOMIC DNA]</scope>
    <source>
        <strain evidence="6 7">AT_MEX2019</strain>
        <tissue evidence="6">Muscle</tissue>
    </source>
</reference>